<reference evidence="2 4" key="3">
    <citation type="submission" date="2019-03" db="EMBL/GenBank/DDBJ databases">
        <authorList>
            <consortium name="Pathogen Informatics"/>
        </authorList>
    </citation>
    <scope>NUCLEOTIDE SEQUENCE [LARGE SCALE GENOMIC DNA]</scope>
    <source>
        <strain evidence="2 4">NCTC12282</strain>
    </source>
</reference>
<reference evidence="1" key="1">
    <citation type="submission" date="2017-09" db="EMBL/GenBank/DDBJ databases">
        <title>FDA dAtabase for Regulatory Grade micrObial Sequences (FDA-ARGOS): Supporting development and validation of Infectious Disease Dx tests.</title>
        <authorList>
            <person name="Minogue T."/>
            <person name="Wolcott M."/>
            <person name="Wasieloski L."/>
            <person name="Aguilar W."/>
            <person name="Moore D."/>
            <person name="Tallon L.J."/>
            <person name="Sadzewicz L."/>
            <person name="Ott S."/>
            <person name="Zhao X."/>
            <person name="Nagaraj S."/>
            <person name="Vavikolanu K."/>
            <person name="Aluvathingal J."/>
            <person name="Nadendla S."/>
            <person name="Sichtig H."/>
        </authorList>
    </citation>
    <scope>NUCLEOTIDE SEQUENCE</scope>
    <source>
        <strain evidence="1">FDAARGOS_387</strain>
    </source>
</reference>
<dbReference type="EMBL" id="PDDX01000001">
    <property type="protein sequence ID" value="PHI28835.1"/>
    <property type="molecule type" value="Genomic_DNA"/>
</dbReference>
<evidence type="ECO:0000313" key="3">
    <source>
        <dbReference type="Proteomes" id="UP000224974"/>
    </source>
</evidence>
<dbReference type="Proteomes" id="UP000224974">
    <property type="component" value="Unassembled WGS sequence"/>
</dbReference>
<accession>A0A2C6DK76</accession>
<dbReference type="RefSeq" id="WP_099044063.1">
    <property type="nucleotide sequence ID" value="NZ_CAADJA010000002.1"/>
</dbReference>
<organism evidence="1 3">
    <name type="scientific">Budvicia aquatica</name>
    <dbReference type="NCBI Taxonomy" id="82979"/>
    <lineage>
        <taxon>Bacteria</taxon>
        <taxon>Pseudomonadati</taxon>
        <taxon>Pseudomonadota</taxon>
        <taxon>Gammaproteobacteria</taxon>
        <taxon>Enterobacterales</taxon>
        <taxon>Budviciaceae</taxon>
        <taxon>Budvicia</taxon>
    </lineage>
</organism>
<reference evidence="3" key="2">
    <citation type="submission" date="2017-09" db="EMBL/GenBank/DDBJ databases">
        <title>FDA dAtabase for Regulatory Grade micrObial Sequences (FDA-ARGOS): Supporting development and validation of Infectious Disease Dx tests.</title>
        <authorList>
            <person name="Minogue T."/>
            <person name="Wolcott M."/>
            <person name="Wasieloski L."/>
            <person name="Aguilar W."/>
            <person name="Moore D."/>
            <person name="Tallon L."/>
            <person name="Sadzewicz L."/>
            <person name="Ott S."/>
            <person name="Zhao X."/>
            <person name="Nagaraj S."/>
            <person name="Vavikolanu K."/>
            <person name="Aluvathingal J."/>
            <person name="Nadendla S."/>
            <person name="Sichtig H."/>
        </authorList>
    </citation>
    <scope>NUCLEOTIDE SEQUENCE [LARGE SCALE GENOMIC DNA]</scope>
    <source>
        <strain evidence="3">FDAARGOS_387</strain>
    </source>
</reference>
<evidence type="ECO:0000313" key="1">
    <source>
        <dbReference type="EMBL" id="PHI28835.1"/>
    </source>
</evidence>
<keyword evidence="3" id="KW-1185">Reference proteome</keyword>
<dbReference type="EMBL" id="CAADJA010000002">
    <property type="protein sequence ID" value="VFS46940.1"/>
    <property type="molecule type" value="Genomic_DNA"/>
</dbReference>
<protein>
    <submittedName>
        <fullName evidence="1">Uncharacterized protein</fullName>
    </submittedName>
</protein>
<evidence type="ECO:0000313" key="2">
    <source>
        <dbReference type="EMBL" id="VFS46940.1"/>
    </source>
</evidence>
<proteinExistence type="predicted"/>
<sequence>MDTQRVVIISECTFTGQAIEQVLGELSVPSIVHTVGVDARQYEQVLLAVPSVDVVLIVLTGGVRQKFYRLLLLMSRVHRIQPGCRTVLVTSLSEHCLSYLATSGLFGVTVVFPASVSVACVSVCLHDLLAHRPLALGVPG</sequence>
<dbReference type="AlphaFoldDB" id="A0A2C6DK76"/>
<gene>
    <name evidence="1" type="ORF">CRN84_05675</name>
    <name evidence="2" type="ORF">NCTC12282_01870</name>
</gene>
<name>A0A2C6DK76_9GAMM</name>
<dbReference type="Proteomes" id="UP000373449">
    <property type="component" value="Unassembled WGS sequence"/>
</dbReference>
<evidence type="ECO:0000313" key="4">
    <source>
        <dbReference type="Proteomes" id="UP000373449"/>
    </source>
</evidence>